<dbReference type="AlphaFoldDB" id="A0A4R3M2L2"/>
<dbReference type="InterPro" id="IPR014710">
    <property type="entry name" value="RmlC-like_jellyroll"/>
</dbReference>
<evidence type="ECO:0000256" key="5">
    <source>
        <dbReference type="PIRSR" id="PIRSR600888-1"/>
    </source>
</evidence>
<dbReference type="GO" id="GO:0008830">
    <property type="term" value="F:dTDP-4-dehydrorhamnose 3,5-epimerase activity"/>
    <property type="evidence" value="ECO:0007669"/>
    <property type="project" value="UniProtKB-UniRule"/>
</dbReference>
<sequence>MLTIERTAIPEILILEPKRFGDHRGFFSETWSRRGFAEATGIGHDFVQDNHSMSAQRGVIRGLHFQIPPHAQGKLVRVTRGAVLDVAVDIRRGSPTFGRHVAVELSAQNWRQLWIPPGFAHGFCTLEPDTEVQYKVTDYYAPDHDLGLAFDDPALGIAWPVAPAEAVLSDKDRRHPVLSDLPDYFGYHEA</sequence>
<dbReference type="UniPathway" id="UPA00124"/>
<organism evidence="8 9">
    <name type="scientific">Tepidamorphus gemmatus</name>
    <dbReference type="NCBI Taxonomy" id="747076"/>
    <lineage>
        <taxon>Bacteria</taxon>
        <taxon>Pseudomonadati</taxon>
        <taxon>Pseudomonadota</taxon>
        <taxon>Alphaproteobacteria</taxon>
        <taxon>Hyphomicrobiales</taxon>
        <taxon>Tepidamorphaceae</taxon>
        <taxon>Tepidamorphus</taxon>
    </lineage>
</organism>
<dbReference type="InterPro" id="IPR011051">
    <property type="entry name" value="RmlC_Cupin_sf"/>
</dbReference>
<evidence type="ECO:0000256" key="1">
    <source>
        <dbReference type="ARBA" id="ARBA00001298"/>
    </source>
</evidence>
<evidence type="ECO:0000256" key="2">
    <source>
        <dbReference type="ARBA" id="ARBA00001997"/>
    </source>
</evidence>
<name>A0A4R3M2L2_9HYPH</name>
<accession>A0A4R3M2L2</accession>
<dbReference type="Pfam" id="PF00908">
    <property type="entry name" value="dTDP_sugar_isom"/>
    <property type="match status" value="1"/>
</dbReference>
<comment type="subunit">
    <text evidence="7">Homodimer.</text>
</comment>
<comment type="similarity">
    <text evidence="7">Belongs to the dTDP-4-dehydrorhamnose 3,5-epimerase family.</text>
</comment>
<gene>
    <name evidence="8" type="ORF">EDC22_11089</name>
</gene>
<dbReference type="GO" id="GO:0005829">
    <property type="term" value="C:cytosol"/>
    <property type="evidence" value="ECO:0007669"/>
    <property type="project" value="TreeGrafter"/>
</dbReference>
<protein>
    <recommendedName>
        <fullName evidence="4 7">dTDP-4-dehydrorhamnose 3,5-epimerase</fullName>
        <ecNumber evidence="3 7">5.1.3.13</ecNumber>
    </recommendedName>
    <alternativeName>
        <fullName evidence="7">Thymidine diphospho-4-keto-rhamnose 3,5-epimerase</fullName>
    </alternativeName>
</protein>
<evidence type="ECO:0000256" key="6">
    <source>
        <dbReference type="PIRSR" id="PIRSR600888-3"/>
    </source>
</evidence>
<feature type="active site" description="Proton acceptor" evidence="5">
    <location>
        <position position="64"/>
    </location>
</feature>
<comment type="function">
    <text evidence="2 7">Catalyzes the epimerization of the C3' and C5'positions of dTDP-6-deoxy-D-xylo-4-hexulose, forming dTDP-6-deoxy-L-lyxo-4-hexulose.</text>
</comment>
<dbReference type="Gene3D" id="2.60.120.10">
    <property type="entry name" value="Jelly Rolls"/>
    <property type="match status" value="1"/>
</dbReference>
<dbReference type="GO" id="GO:0019305">
    <property type="term" value="P:dTDP-rhamnose biosynthetic process"/>
    <property type="evidence" value="ECO:0007669"/>
    <property type="project" value="UniProtKB-UniRule"/>
</dbReference>
<comment type="caution">
    <text evidence="8">The sequence shown here is derived from an EMBL/GenBank/DDBJ whole genome shotgun (WGS) entry which is preliminary data.</text>
</comment>
<dbReference type="CDD" id="cd00438">
    <property type="entry name" value="cupin_RmlC"/>
    <property type="match status" value="1"/>
</dbReference>
<comment type="catalytic activity">
    <reaction evidence="1 7">
        <text>dTDP-4-dehydro-6-deoxy-alpha-D-glucose = dTDP-4-dehydro-beta-L-rhamnose</text>
        <dbReference type="Rhea" id="RHEA:16969"/>
        <dbReference type="ChEBI" id="CHEBI:57649"/>
        <dbReference type="ChEBI" id="CHEBI:62830"/>
        <dbReference type="EC" id="5.1.3.13"/>
    </reaction>
</comment>
<comment type="pathway">
    <text evidence="7">Carbohydrate biosynthesis; dTDP-L-rhamnose biosynthesis.</text>
</comment>
<dbReference type="PANTHER" id="PTHR21047">
    <property type="entry name" value="DTDP-6-DEOXY-D-GLUCOSE-3,5 EPIMERASE"/>
    <property type="match status" value="1"/>
</dbReference>
<dbReference type="EC" id="5.1.3.13" evidence="3 7"/>
<dbReference type="InterPro" id="IPR000888">
    <property type="entry name" value="RmlC-like"/>
</dbReference>
<dbReference type="GO" id="GO:0000271">
    <property type="term" value="P:polysaccharide biosynthetic process"/>
    <property type="evidence" value="ECO:0007669"/>
    <property type="project" value="TreeGrafter"/>
</dbReference>
<dbReference type="SUPFAM" id="SSF51182">
    <property type="entry name" value="RmlC-like cupins"/>
    <property type="match status" value="1"/>
</dbReference>
<dbReference type="PANTHER" id="PTHR21047:SF2">
    <property type="entry name" value="THYMIDINE DIPHOSPHO-4-KETO-RHAMNOSE 3,5-EPIMERASE"/>
    <property type="match status" value="1"/>
</dbReference>
<evidence type="ECO:0000256" key="4">
    <source>
        <dbReference type="ARBA" id="ARBA00019595"/>
    </source>
</evidence>
<reference evidence="8 9" key="1">
    <citation type="submission" date="2019-03" db="EMBL/GenBank/DDBJ databases">
        <title>Genomic Encyclopedia of Type Strains, Phase IV (KMG-IV): sequencing the most valuable type-strain genomes for metagenomic binning, comparative biology and taxonomic classification.</title>
        <authorList>
            <person name="Goeker M."/>
        </authorList>
    </citation>
    <scope>NUCLEOTIDE SEQUENCE [LARGE SCALE GENOMIC DNA]</scope>
    <source>
        <strain evidence="8 9">DSM 19345</strain>
    </source>
</reference>
<dbReference type="NCBIfam" id="TIGR01221">
    <property type="entry name" value="rmlC"/>
    <property type="match status" value="1"/>
</dbReference>
<dbReference type="Proteomes" id="UP000295678">
    <property type="component" value="Unassembled WGS sequence"/>
</dbReference>
<evidence type="ECO:0000313" key="8">
    <source>
        <dbReference type="EMBL" id="TCT07242.1"/>
    </source>
</evidence>
<evidence type="ECO:0000256" key="7">
    <source>
        <dbReference type="RuleBase" id="RU364069"/>
    </source>
</evidence>
<feature type="active site" description="Proton donor" evidence="5">
    <location>
        <position position="134"/>
    </location>
</feature>
<proteinExistence type="inferred from homology"/>
<dbReference type="EMBL" id="SMAK01000010">
    <property type="protein sequence ID" value="TCT07242.1"/>
    <property type="molecule type" value="Genomic_DNA"/>
</dbReference>
<keyword evidence="9" id="KW-1185">Reference proteome</keyword>
<evidence type="ECO:0000313" key="9">
    <source>
        <dbReference type="Proteomes" id="UP000295678"/>
    </source>
</evidence>
<keyword evidence="7" id="KW-0413">Isomerase</keyword>
<feature type="site" description="Participates in a stacking interaction with the thymidine ring of dTDP-4-oxo-6-deoxyglucose" evidence="6">
    <location>
        <position position="140"/>
    </location>
</feature>
<evidence type="ECO:0000256" key="3">
    <source>
        <dbReference type="ARBA" id="ARBA00012098"/>
    </source>
</evidence>